<dbReference type="PANTHER" id="PTHR33324">
    <property type="entry name" value="EXPRESSED PROTEIN"/>
    <property type="match status" value="1"/>
</dbReference>
<reference evidence="3 4" key="1">
    <citation type="submission" date="2019-05" db="EMBL/GenBank/DDBJ databases">
        <title>Emergence of the Ug99 lineage of the wheat stem rust pathogen through somatic hybridization.</title>
        <authorList>
            <person name="Li F."/>
            <person name="Upadhyaya N.M."/>
            <person name="Sperschneider J."/>
            <person name="Matny O."/>
            <person name="Nguyen-Phuc H."/>
            <person name="Mago R."/>
            <person name="Raley C."/>
            <person name="Miller M.E."/>
            <person name="Silverstein K.A.T."/>
            <person name="Henningsen E."/>
            <person name="Hirsch C.D."/>
            <person name="Visser B."/>
            <person name="Pretorius Z.A."/>
            <person name="Steffenson B.J."/>
            <person name="Schwessinger B."/>
            <person name="Dodds P.N."/>
            <person name="Figueroa M."/>
        </authorList>
    </citation>
    <scope>NUCLEOTIDE SEQUENCE [LARGE SCALE GENOMIC DNA]</scope>
    <source>
        <strain evidence="1">21-0</strain>
        <strain evidence="2 4">Ug99</strain>
    </source>
</reference>
<sequence length="217" mass="24986">MALPWETDGGVNGRPNSIEVLLDWLSAPGNYDRWIQADLKAPLTQEIHREMIHKGIHHRTPHGISLKIYMLHEGYHHACHYQRQTPEDLRRQFPNGYLSFAGYADMICRDWARLENIFGPPDDLAPDATDPDPLARERIMFNTEAASQLVGFVDHIQAQYHETMEQIDGYVPWSTYFLNNQEDRANYPLLHGLDPDLILRRYANLTMGSARNRPAAP</sequence>
<evidence type="ECO:0000313" key="2">
    <source>
        <dbReference type="EMBL" id="KAA1135536.1"/>
    </source>
</evidence>
<accession>A0A5B0SBS6</accession>
<evidence type="ECO:0000313" key="1">
    <source>
        <dbReference type="EMBL" id="KAA1076422.1"/>
    </source>
</evidence>
<dbReference type="EMBL" id="VDEP01000038">
    <property type="protein sequence ID" value="KAA1135536.1"/>
    <property type="molecule type" value="Genomic_DNA"/>
</dbReference>
<dbReference type="PANTHER" id="PTHR33324:SF2">
    <property type="entry name" value="MYB_SANT-LIKE DNA-BINDING DOMAIN-CONTAINING PROTEIN"/>
    <property type="match status" value="1"/>
</dbReference>
<dbReference type="AlphaFoldDB" id="A0A5B0SBS6"/>
<evidence type="ECO:0000313" key="3">
    <source>
        <dbReference type="Proteomes" id="UP000324748"/>
    </source>
</evidence>
<proteinExistence type="predicted"/>
<dbReference type="Proteomes" id="UP000325313">
    <property type="component" value="Unassembled WGS sequence"/>
</dbReference>
<dbReference type="OrthoDB" id="96345at2759"/>
<organism evidence="2 4">
    <name type="scientific">Puccinia graminis f. sp. tritici</name>
    <dbReference type="NCBI Taxonomy" id="56615"/>
    <lineage>
        <taxon>Eukaryota</taxon>
        <taxon>Fungi</taxon>
        <taxon>Dikarya</taxon>
        <taxon>Basidiomycota</taxon>
        <taxon>Pucciniomycotina</taxon>
        <taxon>Pucciniomycetes</taxon>
        <taxon>Pucciniales</taxon>
        <taxon>Pucciniaceae</taxon>
        <taxon>Puccinia</taxon>
    </lineage>
</organism>
<name>A0A5B0SBS6_PUCGR</name>
<keyword evidence="3" id="KW-1185">Reference proteome</keyword>
<dbReference type="EMBL" id="VSWC01000145">
    <property type="protein sequence ID" value="KAA1076422.1"/>
    <property type="molecule type" value="Genomic_DNA"/>
</dbReference>
<comment type="caution">
    <text evidence="2">The sequence shown here is derived from an EMBL/GenBank/DDBJ whole genome shotgun (WGS) entry which is preliminary data.</text>
</comment>
<evidence type="ECO:0000313" key="4">
    <source>
        <dbReference type="Proteomes" id="UP000325313"/>
    </source>
</evidence>
<gene>
    <name evidence="1" type="ORF">PGT21_006758</name>
    <name evidence="2" type="ORF">PGTUg99_014870</name>
</gene>
<dbReference type="Proteomes" id="UP000324748">
    <property type="component" value="Unassembled WGS sequence"/>
</dbReference>
<protein>
    <submittedName>
        <fullName evidence="2">Uncharacterized protein</fullName>
    </submittedName>
</protein>